<dbReference type="InterPro" id="IPR052894">
    <property type="entry name" value="AsmA-related"/>
</dbReference>
<feature type="compositionally biased region" description="Acidic residues" evidence="1">
    <location>
        <begin position="1189"/>
        <end position="1199"/>
    </location>
</feature>
<evidence type="ECO:0000256" key="2">
    <source>
        <dbReference type="SAM" id="Phobius"/>
    </source>
</evidence>
<dbReference type="PANTHER" id="PTHR30441">
    <property type="entry name" value="DUF748 DOMAIN-CONTAINING PROTEIN"/>
    <property type="match status" value="1"/>
</dbReference>
<reference evidence="3" key="2">
    <citation type="journal article" date="2021" name="PeerJ">
        <title>Extensive microbial diversity within the chicken gut microbiome revealed by metagenomics and culture.</title>
        <authorList>
            <person name="Gilroy R."/>
            <person name="Ravi A."/>
            <person name="Getino M."/>
            <person name="Pursley I."/>
            <person name="Horton D.L."/>
            <person name="Alikhan N.F."/>
            <person name="Baker D."/>
            <person name="Gharbi K."/>
            <person name="Hall N."/>
            <person name="Watson M."/>
            <person name="Adriaenssens E.M."/>
            <person name="Foster-Nyarko E."/>
            <person name="Jarju S."/>
            <person name="Secka A."/>
            <person name="Antonio M."/>
            <person name="Oren A."/>
            <person name="Chaudhuri R.R."/>
            <person name="La Ragione R."/>
            <person name="Hildebrand F."/>
            <person name="Pallen M.J."/>
        </authorList>
    </citation>
    <scope>NUCLEOTIDE SEQUENCE</scope>
    <source>
        <strain evidence="3">B1-13419</strain>
    </source>
</reference>
<keyword evidence="2" id="KW-1133">Transmembrane helix</keyword>
<evidence type="ECO:0008006" key="5">
    <source>
        <dbReference type="Google" id="ProtNLM"/>
    </source>
</evidence>
<dbReference type="PANTHER" id="PTHR30441:SF8">
    <property type="entry name" value="DUF748 DOMAIN-CONTAINING PROTEIN"/>
    <property type="match status" value="1"/>
</dbReference>
<dbReference type="Proteomes" id="UP000823757">
    <property type="component" value="Unassembled WGS sequence"/>
</dbReference>
<keyword evidence="2" id="KW-0472">Membrane</keyword>
<sequence>MGNRKAGKILLKILICIVAVIAVVMIAVQIILSPSTLTRIVNNAAKEYIDGDLDFGKVSVSVIKSFPFLNVTLDSVTVTYPADRFAAQEAACKSIRLLKMGKSETADTLASFDRFSASVNLVALAAGSIHIPDISLTGPRIFAKSYNDSTANWNIFKSMSEGTVEAEDNGMAPEDSASRKSLPKITLERITLDGHPFIVFCSNEDTLYAALNLNRMRFRGRLSTNDFRRNRIGFMVDSMFVAGRMASDTLAFGMKELRLREQRGSFAMRAKAGAALATKSHGRIFIPVEIDSRVDFLKDTIPSIAVRKLTARIAGLPVDAAADIKFDKGDILMSGHASIDRCKVNDLLRFWGKTLMPSLAELRTDAVISVDASFDGRYSAEKKILPSFDIRLKIPESPLSHSGIRMDSNIAADIWAKGGGDKPVDAGIDDFHMRGKALDISLKGTASDLLGEDPVFDIDGGVGISLDTLGQFIRRSAGILAEGRLEAAAKGKIRMSQLDPYSFAEADLSGKIQSSRLKLSSEKDSIDIDIDSLDIVLATTGNKYDRRIEEGTRMLALSASLDSTFIRYKNAFTVSGSRLSLKAQNDAAILDANDSSSYYPFGGKLEIGRLRLVDSASAKAVLRNSVSTFRISPSRADRQIPVLSLKSSNKAIRLQDAFDRASVRDLDINIMATKSDARRKRMAKAFVDSLARRFPDVPRDSLFRHLRSLRGNFTMPEWLTEEDFRKNDLNFKLGDSMAKYFREWDFYGDLKFKRASVMTPSFPLRTSLRNFDGYITNNELTIRNFSLKSGQSDIEATGKLSGLRMALLNNGPVSLDLDLGAERLNFNELLGAYALGQKFSEKTADLDSADISDDEEYEDMIAVDTLAGSVPVETPLIVIPANLIADISVDARNVSFSKMEMSSLTANVTAKERCVQLTDIKAVSNVGGLAFDGFYSTRTKEDIAAGFSLNLSDITAEKIIEMMPAVDSLMPMLQSFYGKLDCELAATAQIDTSMNIVMPSLRGVLRIQGQDLALVESEDLYKIAKILKFKDIHNIHIDDMSVEGVIGDSKVEIFPFVLAVDRYSLAMSGIQGLDQSFQYHISILKSPLLIRFGVDLWGPDFDNMKFRIGRAKYKNANVPVFSSVIDQTRLNLLNSIRNIFSKGVDAAVRENENQKTINDYKEKIDYRNAAETDMEELSSEESAKLEAAGQEDAETAASE</sequence>
<evidence type="ECO:0000313" key="3">
    <source>
        <dbReference type="EMBL" id="MBO8474143.1"/>
    </source>
</evidence>
<dbReference type="GO" id="GO:0005886">
    <property type="term" value="C:plasma membrane"/>
    <property type="evidence" value="ECO:0007669"/>
    <property type="project" value="TreeGrafter"/>
</dbReference>
<name>A0A9D9IK22_9BACT</name>
<feature type="region of interest" description="Disordered" evidence="1">
    <location>
        <begin position="1171"/>
        <end position="1199"/>
    </location>
</feature>
<evidence type="ECO:0000313" key="4">
    <source>
        <dbReference type="Proteomes" id="UP000823757"/>
    </source>
</evidence>
<evidence type="ECO:0000256" key="1">
    <source>
        <dbReference type="SAM" id="MobiDB-lite"/>
    </source>
</evidence>
<feature type="transmembrane region" description="Helical" evidence="2">
    <location>
        <begin position="9"/>
        <end position="32"/>
    </location>
</feature>
<keyword evidence="2" id="KW-0812">Transmembrane</keyword>
<protein>
    <recommendedName>
        <fullName evidence="5">AsmA-like C-terminal domain-containing protein</fullName>
    </recommendedName>
</protein>
<dbReference type="EMBL" id="JADIMD010000033">
    <property type="protein sequence ID" value="MBO8474143.1"/>
    <property type="molecule type" value="Genomic_DNA"/>
</dbReference>
<dbReference type="AlphaFoldDB" id="A0A9D9IK22"/>
<comment type="caution">
    <text evidence="3">The sequence shown here is derived from an EMBL/GenBank/DDBJ whole genome shotgun (WGS) entry which is preliminary data.</text>
</comment>
<dbReference type="GO" id="GO:0090313">
    <property type="term" value="P:regulation of protein targeting to membrane"/>
    <property type="evidence" value="ECO:0007669"/>
    <property type="project" value="TreeGrafter"/>
</dbReference>
<reference evidence="3" key="1">
    <citation type="submission" date="2020-10" db="EMBL/GenBank/DDBJ databases">
        <authorList>
            <person name="Gilroy R."/>
        </authorList>
    </citation>
    <scope>NUCLEOTIDE SEQUENCE</scope>
    <source>
        <strain evidence="3">B1-13419</strain>
    </source>
</reference>
<proteinExistence type="predicted"/>
<gene>
    <name evidence="3" type="ORF">IAB91_02480</name>
</gene>
<accession>A0A9D9IK22</accession>
<organism evidence="3 4">
    <name type="scientific">Candidatus Cryptobacteroides faecigallinarum</name>
    <dbReference type="NCBI Taxonomy" id="2840763"/>
    <lineage>
        <taxon>Bacteria</taxon>
        <taxon>Pseudomonadati</taxon>
        <taxon>Bacteroidota</taxon>
        <taxon>Bacteroidia</taxon>
        <taxon>Bacteroidales</taxon>
        <taxon>Candidatus Cryptobacteroides</taxon>
    </lineage>
</organism>